<gene>
    <name evidence="2" type="ORF">SMAX5B_005331</name>
</gene>
<dbReference type="AlphaFoldDB" id="A0A2U9BBG9"/>
<feature type="compositionally biased region" description="Polar residues" evidence="1">
    <location>
        <begin position="14"/>
        <end position="27"/>
    </location>
</feature>
<evidence type="ECO:0000313" key="2">
    <source>
        <dbReference type="EMBL" id="AWP01149.1"/>
    </source>
</evidence>
<feature type="region of interest" description="Disordered" evidence="1">
    <location>
        <begin position="1"/>
        <end position="71"/>
    </location>
</feature>
<sequence length="71" mass="7728">MHSGLNVLCKSDSDPQCVNRQTKSATVNVLPRRRRRRSAAPDRTGAPSSVNESRSSDSMSTKRVIANSEAV</sequence>
<reference evidence="2 3" key="1">
    <citation type="submission" date="2017-12" db="EMBL/GenBank/DDBJ databases">
        <title>Integrating genomic resources of turbot (Scophthalmus maximus) in depth evaluation of genetic and physical mapping variation across individuals.</title>
        <authorList>
            <person name="Martinez P."/>
        </authorList>
    </citation>
    <scope>NUCLEOTIDE SEQUENCE [LARGE SCALE GENOMIC DNA]</scope>
</reference>
<dbReference type="Proteomes" id="UP000246464">
    <property type="component" value="Chromosome 5"/>
</dbReference>
<evidence type="ECO:0000256" key="1">
    <source>
        <dbReference type="SAM" id="MobiDB-lite"/>
    </source>
</evidence>
<name>A0A2U9BBG9_SCOMX</name>
<dbReference type="EMBL" id="CP026247">
    <property type="protein sequence ID" value="AWP01149.1"/>
    <property type="molecule type" value="Genomic_DNA"/>
</dbReference>
<feature type="compositionally biased region" description="Polar residues" evidence="1">
    <location>
        <begin position="46"/>
        <end position="61"/>
    </location>
</feature>
<accession>A0A2U9BBG9</accession>
<organism evidence="2 3">
    <name type="scientific">Scophthalmus maximus</name>
    <name type="common">Turbot</name>
    <name type="synonym">Psetta maxima</name>
    <dbReference type="NCBI Taxonomy" id="52904"/>
    <lineage>
        <taxon>Eukaryota</taxon>
        <taxon>Metazoa</taxon>
        <taxon>Chordata</taxon>
        <taxon>Craniata</taxon>
        <taxon>Vertebrata</taxon>
        <taxon>Euteleostomi</taxon>
        <taxon>Actinopterygii</taxon>
        <taxon>Neopterygii</taxon>
        <taxon>Teleostei</taxon>
        <taxon>Neoteleostei</taxon>
        <taxon>Acanthomorphata</taxon>
        <taxon>Carangaria</taxon>
        <taxon>Pleuronectiformes</taxon>
        <taxon>Pleuronectoidei</taxon>
        <taxon>Scophthalmidae</taxon>
        <taxon>Scophthalmus</taxon>
    </lineage>
</organism>
<evidence type="ECO:0000313" key="3">
    <source>
        <dbReference type="Proteomes" id="UP000246464"/>
    </source>
</evidence>
<protein>
    <submittedName>
        <fullName evidence="2">Uncharacterized protein</fullName>
    </submittedName>
</protein>
<keyword evidence="3" id="KW-1185">Reference proteome</keyword>
<proteinExistence type="predicted"/>